<evidence type="ECO:0000256" key="1">
    <source>
        <dbReference type="SAM" id="MobiDB-lite"/>
    </source>
</evidence>
<name>A0A1G9A478_9FIRM</name>
<organism evidence="2 3">
    <name type="scientific">Natronincola ferrireducens</name>
    <dbReference type="NCBI Taxonomy" id="393762"/>
    <lineage>
        <taxon>Bacteria</taxon>
        <taxon>Bacillati</taxon>
        <taxon>Bacillota</taxon>
        <taxon>Clostridia</taxon>
        <taxon>Peptostreptococcales</taxon>
        <taxon>Natronincolaceae</taxon>
        <taxon>Natronincola</taxon>
    </lineage>
</organism>
<dbReference type="EMBL" id="FNFP01000001">
    <property type="protein sequence ID" value="SDK22128.1"/>
    <property type="molecule type" value="Genomic_DNA"/>
</dbReference>
<gene>
    <name evidence="2" type="ORF">SAMN05660472_01055</name>
</gene>
<accession>A0A1G9A478</accession>
<protein>
    <submittedName>
        <fullName evidence="2">Uncharacterized protein</fullName>
    </submittedName>
</protein>
<dbReference type="STRING" id="393762.SAMN05660472_01055"/>
<dbReference type="Proteomes" id="UP000198718">
    <property type="component" value="Unassembled WGS sequence"/>
</dbReference>
<dbReference type="OrthoDB" id="1951630at2"/>
<feature type="compositionally biased region" description="Basic and acidic residues" evidence="1">
    <location>
        <begin position="259"/>
        <end position="283"/>
    </location>
</feature>
<keyword evidence="3" id="KW-1185">Reference proteome</keyword>
<proteinExistence type="predicted"/>
<reference evidence="2 3" key="1">
    <citation type="submission" date="2016-10" db="EMBL/GenBank/DDBJ databases">
        <authorList>
            <person name="de Groot N.N."/>
        </authorList>
    </citation>
    <scope>NUCLEOTIDE SEQUENCE [LARGE SCALE GENOMIC DNA]</scope>
    <source>
        <strain evidence="2 3">DSM 18346</strain>
    </source>
</reference>
<dbReference type="AlphaFoldDB" id="A0A1G9A478"/>
<evidence type="ECO:0000313" key="3">
    <source>
        <dbReference type="Proteomes" id="UP000198718"/>
    </source>
</evidence>
<feature type="region of interest" description="Disordered" evidence="1">
    <location>
        <begin position="238"/>
        <end position="283"/>
    </location>
</feature>
<sequence>MDTINKKGNINISINEGHIKLVGIMFLLFLLTSNKKSPSRFSLNLKEVDDIEIEKKCRLINRIKGYMNPEEQYVLHRAETILQIIGKVKLLLESPGLHSAEVKYPSLSLEDRKRNMLLDLSKHMEEEHRDLIHTAIDLDIKARTVEKKLRELNDLTKEGINLENIEKLIDLVEPIIEGEIKDKVKDLKKITTMFKLIKSVDEKGTLNENDLMEIIASYVEPQQRESLMKMMQIAKAVSSTMNNDDTKVAPTPQSNPLEIKNEKEDKEKKGEEVDKNEATKDFI</sequence>
<evidence type="ECO:0000313" key="2">
    <source>
        <dbReference type="EMBL" id="SDK22128.1"/>
    </source>
</evidence>
<dbReference type="RefSeq" id="WP_090551254.1">
    <property type="nucleotide sequence ID" value="NZ_FNFP01000001.1"/>
</dbReference>